<name>A0A9N9SGB9_PHACE</name>
<evidence type="ECO:0000313" key="2">
    <source>
        <dbReference type="Proteomes" id="UP001153737"/>
    </source>
</evidence>
<keyword evidence="2" id="KW-1185">Reference proteome</keyword>
<proteinExistence type="predicted"/>
<reference evidence="1" key="1">
    <citation type="submission" date="2022-01" db="EMBL/GenBank/DDBJ databases">
        <authorList>
            <person name="King R."/>
        </authorList>
    </citation>
    <scope>NUCLEOTIDE SEQUENCE</scope>
</reference>
<protein>
    <submittedName>
        <fullName evidence="1">Uncharacterized protein</fullName>
    </submittedName>
</protein>
<evidence type="ECO:0000313" key="1">
    <source>
        <dbReference type="EMBL" id="CAG9822129.1"/>
    </source>
</evidence>
<organism evidence="1 2">
    <name type="scientific">Phaedon cochleariae</name>
    <name type="common">Mustard beetle</name>
    <dbReference type="NCBI Taxonomy" id="80249"/>
    <lineage>
        <taxon>Eukaryota</taxon>
        <taxon>Metazoa</taxon>
        <taxon>Ecdysozoa</taxon>
        <taxon>Arthropoda</taxon>
        <taxon>Hexapoda</taxon>
        <taxon>Insecta</taxon>
        <taxon>Pterygota</taxon>
        <taxon>Neoptera</taxon>
        <taxon>Endopterygota</taxon>
        <taxon>Coleoptera</taxon>
        <taxon>Polyphaga</taxon>
        <taxon>Cucujiformia</taxon>
        <taxon>Chrysomeloidea</taxon>
        <taxon>Chrysomelidae</taxon>
        <taxon>Chrysomelinae</taxon>
        <taxon>Chrysomelini</taxon>
        <taxon>Phaedon</taxon>
    </lineage>
</organism>
<accession>A0A9N9SGB9</accession>
<dbReference type="Proteomes" id="UP001153737">
    <property type="component" value="Chromosome 5"/>
</dbReference>
<sequence>MAQLNPLITPFTAVAFAAVHRRHIGCEQLFEPSPTASIGEDADSLWQKPSACYIRIDVAHFIKIYASLVKDLPRHVRVFYLGSIGQLIVSKSLKEAGKILGSILLVSQCETEGYLPCKSEAAKYFLKEIITSSEEIDQAADSEFISETLPQD</sequence>
<reference evidence="1" key="2">
    <citation type="submission" date="2022-10" db="EMBL/GenBank/DDBJ databases">
        <authorList>
            <consortium name="ENA_rothamsted_submissions"/>
            <consortium name="culmorum"/>
            <person name="King R."/>
        </authorList>
    </citation>
    <scope>NUCLEOTIDE SEQUENCE</scope>
</reference>
<dbReference type="AlphaFoldDB" id="A0A9N9SGB9"/>
<dbReference type="OrthoDB" id="7699963at2759"/>
<dbReference type="EMBL" id="OU896711">
    <property type="protein sequence ID" value="CAG9822129.1"/>
    <property type="molecule type" value="Genomic_DNA"/>
</dbReference>
<gene>
    <name evidence="1" type="ORF">PHAECO_LOCUS9025</name>
</gene>